<evidence type="ECO:0000256" key="3">
    <source>
        <dbReference type="ARBA" id="ARBA00022840"/>
    </source>
</evidence>
<dbReference type="PANTHER" id="PTHR42711">
    <property type="entry name" value="ABC TRANSPORTER ATP-BINDING PROTEIN"/>
    <property type="match status" value="1"/>
</dbReference>
<dbReference type="Gene3D" id="3.40.50.300">
    <property type="entry name" value="P-loop containing nucleotide triphosphate hydrolases"/>
    <property type="match status" value="1"/>
</dbReference>
<name>A0A6C0FZD6_9BACL</name>
<keyword evidence="2" id="KW-0547">Nucleotide-binding</keyword>
<organism evidence="5 6">
    <name type="scientific">Paenibacillus lycopersici</name>
    <dbReference type="NCBI Taxonomy" id="2704462"/>
    <lineage>
        <taxon>Bacteria</taxon>
        <taxon>Bacillati</taxon>
        <taxon>Bacillota</taxon>
        <taxon>Bacilli</taxon>
        <taxon>Bacillales</taxon>
        <taxon>Paenibacillaceae</taxon>
        <taxon>Paenibacillus</taxon>
    </lineage>
</organism>
<accession>A0A6C0FZD6</accession>
<dbReference type="InterPro" id="IPR050763">
    <property type="entry name" value="ABC_transporter_ATP-binding"/>
</dbReference>
<sequence>MAVSAFCCGDFIPSSKFNLDSVCRVVVYFSPCHSQYTNKIWRYRKLITLEGISKTFLVAKRQPGIRHAVKSLFHREYTAVDALQDISFSIAPGEIVGYIGPNGAGKSTTIKVMSGILVPDRGACVIDGFTPWKDRVPFVKNIGVVFGQRSQLWWDVPVLDSFELLRDIYDVPEAQYKETLTLLVEALDLGAIIHTPVRQLSLGQRMRCEIAASLLHSPRILFLDEPTIGLDAVSKIAVRQFIKKINKEKGVTVILTTHDMNDIEALASRILLIGKGKLLYDGSVQGLRSRFGTKRTITADYHENGKPLHIPGAELLSWTPERAILGVDTEQVMISEAITRLSAQVELLDVAVETQPIEDIIVQMYKEYRL</sequence>
<dbReference type="SMART" id="SM00382">
    <property type="entry name" value="AAA"/>
    <property type="match status" value="1"/>
</dbReference>
<keyword evidence="1" id="KW-0813">Transport</keyword>
<dbReference type="EMBL" id="CP048209">
    <property type="protein sequence ID" value="QHT62007.1"/>
    <property type="molecule type" value="Genomic_DNA"/>
</dbReference>
<keyword evidence="3 5" id="KW-0067">ATP-binding</keyword>
<gene>
    <name evidence="5" type="ORF">GXP70_19820</name>
</gene>
<evidence type="ECO:0000256" key="2">
    <source>
        <dbReference type="ARBA" id="ARBA00022741"/>
    </source>
</evidence>
<feature type="domain" description="ABC transporter" evidence="4">
    <location>
        <begin position="67"/>
        <end position="300"/>
    </location>
</feature>
<dbReference type="KEGG" id="plyc:GXP70_19820"/>
<dbReference type="GO" id="GO:0016887">
    <property type="term" value="F:ATP hydrolysis activity"/>
    <property type="evidence" value="ECO:0007669"/>
    <property type="project" value="InterPro"/>
</dbReference>
<dbReference type="Proteomes" id="UP000476064">
    <property type="component" value="Chromosome"/>
</dbReference>
<evidence type="ECO:0000259" key="4">
    <source>
        <dbReference type="PROSITE" id="PS50893"/>
    </source>
</evidence>
<dbReference type="SUPFAM" id="SSF52540">
    <property type="entry name" value="P-loop containing nucleoside triphosphate hydrolases"/>
    <property type="match status" value="1"/>
</dbReference>
<dbReference type="PANTHER" id="PTHR42711:SF1">
    <property type="entry name" value="ABC-TRANSPORT PROTEIN, ATP-BINDING COMPONENT"/>
    <property type="match status" value="1"/>
</dbReference>
<keyword evidence="6" id="KW-1185">Reference proteome</keyword>
<dbReference type="PROSITE" id="PS50893">
    <property type="entry name" value="ABC_TRANSPORTER_2"/>
    <property type="match status" value="1"/>
</dbReference>
<dbReference type="InterPro" id="IPR003593">
    <property type="entry name" value="AAA+_ATPase"/>
</dbReference>
<reference evidence="5 6" key="1">
    <citation type="submission" date="2020-01" db="EMBL/GenBank/DDBJ databases">
        <title>Paenibacillus sp. nov., isolated from tomato rhizosphere.</title>
        <authorList>
            <person name="Weon H.-Y."/>
            <person name="Lee S.A."/>
        </authorList>
    </citation>
    <scope>NUCLEOTIDE SEQUENCE [LARGE SCALE GENOMIC DNA]</scope>
    <source>
        <strain evidence="5 6">12200R-189</strain>
    </source>
</reference>
<evidence type="ECO:0000313" key="5">
    <source>
        <dbReference type="EMBL" id="QHT62007.1"/>
    </source>
</evidence>
<protein>
    <submittedName>
        <fullName evidence="5">ATP-binding cassette domain-containing protein</fullName>
    </submittedName>
</protein>
<evidence type="ECO:0000313" key="6">
    <source>
        <dbReference type="Proteomes" id="UP000476064"/>
    </source>
</evidence>
<evidence type="ECO:0000256" key="1">
    <source>
        <dbReference type="ARBA" id="ARBA00022448"/>
    </source>
</evidence>
<dbReference type="GO" id="GO:0005524">
    <property type="term" value="F:ATP binding"/>
    <property type="evidence" value="ECO:0007669"/>
    <property type="project" value="UniProtKB-KW"/>
</dbReference>
<dbReference type="Pfam" id="PF00005">
    <property type="entry name" value="ABC_tran"/>
    <property type="match status" value="1"/>
</dbReference>
<dbReference type="InterPro" id="IPR027417">
    <property type="entry name" value="P-loop_NTPase"/>
</dbReference>
<dbReference type="InterPro" id="IPR003439">
    <property type="entry name" value="ABC_transporter-like_ATP-bd"/>
</dbReference>
<dbReference type="AlphaFoldDB" id="A0A6C0FZD6"/>
<proteinExistence type="predicted"/>